<dbReference type="SUPFAM" id="SSF57924">
    <property type="entry name" value="Inhibitor of apoptosis (IAP) repeat"/>
    <property type="match status" value="1"/>
</dbReference>
<evidence type="ECO:0000313" key="1">
    <source>
        <dbReference type="EMBL" id="KAH3746376.1"/>
    </source>
</evidence>
<sequence>MRRKKPDLKGVAVRFPLALRINGDVIIRNVLTLLTLKFTTKYVYVRNKNGSFSCYVFMETPDAITQMKEKGHFSQLWYVSSIANCNEFVLYQSSDNCNWIARKTADNSQVFERLETETRQPVHVISYESIIKDAFEGPRASLATTCFKSTRINKNSVDRNVISLKQNDKQSLYVFPNEKNTHPLKANYSTDESDCKPVQETNVQPTALLNSAQSSVLEDECLPLNIKCRYPSYNTQESRLETYKTWPHIKPTSIDCARAGFFYKGQ</sequence>
<dbReference type="Proteomes" id="UP000828390">
    <property type="component" value="Unassembled WGS sequence"/>
</dbReference>
<reference evidence="1" key="1">
    <citation type="journal article" date="2019" name="bioRxiv">
        <title>The Genome of the Zebra Mussel, Dreissena polymorpha: A Resource for Invasive Species Research.</title>
        <authorList>
            <person name="McCartney M.A."/>
            <person name="Auch B."/>
            <person name="Kono T."/>
            <person name="Mallez S."/>
            <person name="Zhang Y."/>
            <person name="Obille A."/>
            <person name="Becker A."/>
            <person name="Abrahante J.E."/>
            <person name="Garbe J."/>
            <person name="Badalamenti J.P."/>
            <person name="Herman A."/>
            <person name="Mangelson H."/>
            <person name="Liachko I."/>
            <person name="Sullivan S."/>
            <person name="Sone E.D."/>
            <person name="Koren S."/>
            <person name="Silverstein K.A.T."/>
            <person name="Beckman K.B."/>
            <person name="Gohl D.M."/>
        </authorList>
    </citation>
    <scope>NUCLEOTIDE SEQUENCE</scope>
    <source>
        <strain evidence="1">Duluth1</strain>
        <tissue evidence="1">Whole animal</tissue>
    </source>
</reference>
<dbReference type="Gene3D" id="1.10.1170.10">
    <property type="entry name" value="Inhibitor Of Apoptosis Protein (2mihbC-IAP-1), Chain A"/>
    <property type="match status" value="1"/>
</dbReference>
<organism evidence="1 2">
    <name type="scientific">Dreissena polymorpha</name>
    <name type="common">Zebra mussel</name>
    <name type="synonym">Mytilus polymorpha</name>
    <dbReference type="NCBI Taxonomy" id="45954"/>
    <lineage>
        <taxon>Eukaryota</taxon>
        <taxon>Metazoa</taxon>
        <taxon>Spiralia</taxon>
        <taxon>Lophotrochozoa</taxon>
        <taxon>Mollusca</taxon>
        <taxon>Bivalvia</taxon>
        <taxon>Autobranchia</taxon>
        <taxon>Heteroconchia</taxon>
        <taxon>Euheterodonta</taxon>
        <taxon>Imparidentia</taxon>
        <taxon>Neoheterodontei</taxon>
        <taxon>Myida</taxon>
        <taxon>Dreissenoidea</taxon>
        <taxon>Dreissenidae</taxon>
        <taxon>Dreissena</taxon>
    </lineage>
</organism>
<name>A0A9D4DCL7_DREPO</name>
<accession>A0A9D4DCL7</accession>
<protein>
    <submittedName>
        <fullName evidence="1">Uncharacterized protein</fullName>
    </submittedName>
</protein>
<dbReference type="AlphaFoldDB" id="A0A9D4DCL7"/>
<keyword evidence="2" id="KW-1185">Reference proteome</keyword>
<proteinExistence type="predicted"/>
<gene>
    <name evidence="1" type="ORF">DPMN_180783</name>
</gene>
<reference evidence="1" key="2">
    <citation type="submission" date="2020-11" db="EMBL/GenBank/DDBJ databases">
        <authorList>
            <person name="McCartney M.A."/>
            <person name="Auch B."/>
            <person name="Kono T."/>
            <person name="Mallez S."/>
            <person name="Becker A."/>
            <person name="Gohl D.M."/>
            <person name="Silverstein K.A.T."/>
            <person name="Koren S."/>
            <person name="Bechman K.B."/>
            <person name="Herman A."/>
            <person name="Abrahante J.E."/>
            <person name="Garbe J."/>
        </authorList>
    </citation>
    <scope>NUCLEOTIDE SEQUENCE</scope>
    <source>
        <strain evidence="1">Duluth1</strain>
        <tissue evidence="1">Whole animal</tissue>
    </source>
</reference>
<comment type="caution">
    <text evidence="1">The sequence shown here is derived from an EMBL/GenBank/DDBJ whole genome shotgun (WGS) entry which is preliminary data.</text>
</comment>
<dbReference type="EMBL" id="JAIWYP010000010">
    <property type="protein sequence ID" value="KAH3746376.1"/>
    <property type="molecule type" value="Genomic_DNA"/>
</dbReference>
<evidence type="ECO:0000313" key="2">
    <source>
        <dbReference type="Proteomes" id="UP000828390"/>
    </source>
</evidence>